<evidence type="ECO:0000256" key="1">
    <source>
        <dbReference type="ARBA" id="ARBA00004141"/>
    </source>
</evidence>
<comment type="caution">
    <text evidence="8">The sequence shown here is derived from an EMBL/GenBank/DDBJ whole genome shotgun (WGS) entry which is preliminary data.</text>
</comment>
<feature type="transmembrane region" description="Helical" evidence="6">
    <location>
        <begin position="37"/>
        <end position="60"/>
    </location>
</feature>
<evidence type="ECO:0000313" key="8">
    <source>
        <dbReference type="EMBL" id="EQD80479.1"/>
    </source>
</evidence>
<evidence type="ECO:0000256" key="4">
    <source>
        <dbReference type="ARBA" id="ARBA00023136"/>
    </source>
</evidence>
<reference evidence="8" key="1">
    <citation type="submission" date="2013-08" db="EMBL/GenBank/DDBJ databases">
        <authorList>
            <person name="Mendez C."/>
            <person name="Richter M."/>
            <person name="Ferrer M."/>
            <person name="Sanchez J."/>
        </authorList>
    </citation>
    <scope>NUCLEOTIDE SEQUENCE</scope>
</reference>
<evidence type="ECO:0000256" key="6">
    <source>
        <dbReference type="SAM" id="Phobius"/>
    </source>
</evidence>
<sequence>MSTVVERLTRRPLALGRARWIGFETILIREFQRIVRIWPQTIVPSAVTATLYLVIFGSVIGRRIGTMDGFAYMVYIAPGLIMQAVIINSYNNVVSSFYGAKFGRHIEELLVSPLPSWIIVSGYVAGGIMRGAMVGLVVSGVWMFFTRLPVLHPTIIVAAAVLTSVTFSLGGFLNAMFAKSFDQISIIPTFVLTPLIYFGGVFYSINAAGMGAPPVAGRPHSIHGQLVSLRVPRCVGCRRLGCVCDHDRGGDHPVRRGDRAVGSQLGHPRMRPRRDPDQDAARRGFGT</sequence>
<comment type="subcellular location">
    <subcellularLocation>
        <location evidence="1">Membrane</location>
        <topology evidence="1">Multi-pass membrane protein</topology>
    </subcellularLocation>
</comment>
<feature type="transmembrane region" description="Helical" evidence="6">
    <location>
        <begin position="72"/>
        <end position="90"/>
    </location>
</feature>
<reference evidence="8" key="2">
    <citation type="journal article" date="2014" name="ISME J.">
        <title>Microbial stratification in low pH oxic and suboxic macroscopic growths along an acid mine drainage.</title>
        <authorList>
            <person name="Mendez-Garcia C."/>
            <person name="Mesa V."/>
            <person name="Sprenger R.R."/>
            <person name="Richter M."/>
            <person name="Diez M.S."/>
            <person name="Solano J."/>
            <person name="Bargiela R."/>
            <person name="Golyshina O.V."/>
            <person name="Manteca A."/>
            <person name="Ramos J.L."/>
            <person name="Gallego J.R."/>
            <person name="Llorente I."/>
            <person name="Martins Dos Santos V.A."/>
            <person name="Jensen O.N."/>
            <person name="Pelaez A.I."/>
            <person name="Sanchez J."/>
            <person name="Ferrer M."/>
        </authorList>
    </citation>
    <scope>NUCLEOTIDE SEQUENCE</scope>
</reference>
<dbReference type="NCBIfam" id="NF011648">
    <property type="entry name" value="PRK15066.1"/>
    <property type="match status" value="1"/>
</dbReference>
<feature type="transmembrane region" description="Helical" evidence="6">
    <location>
        <begin position="184"/>
        <end position="205"/>
    </location>
</feature>
<feature type="compositionally biased region" description="Basic and acidic residues" evidence="5">
    <location>
        <begin position="273"/>
        <end position="287"/>
    </location>
</feature>
<dbReference type="InterPro" id="IPR052522">
    <property type="entry name" value="ABC-2_transport_permease"/>
</dbReference>
<evidence type="ECO:0000256" key="5">
    <source>
        <dbReference type="SAM" id="MobiDB-lite"/>
    </source>
</evidence>
<dbReference type="EMBL" id="AUZX01000642">
    <property type="protein sequence ID" value="EQD80479.1"/>
    <property type="molecule type" value="Genomic_DNA"/>
</dbReference>
<evidence type="ECO:0000259" key="7">
    <source>
        <dbReference type="Pfam" id="PF01061"/>
    </source>
</evidence>
<protein>
    <submittedName>
        <fullName evidence="8">ABC-type multidrug transport system, permease component</fullName>
    </submittedName>
</protein>
<keyword evidence="2 6" id="KW-0812">Transmembrane</keyword>
<keyword evidence="3 6" id="KW-1133">Transmembrane helix</keyword>
<name>T1DGN3_9ZZZZ</name>
<gene>
    <name evidence="8" type="ORF">B1A_00848</name>
</gene>
<feature type="transmembrane region" description="Helical" evidence="6">
    <location>
        <begin position="117"/>
        <end position="144"/>
    </location>
</feature>
<evidence type="ECO:0000256" key="3">
    <source>
        <dbReference type="ARBA" id="ARBA00022989"/>
    </source>
</evidence>
<keyword evidence="4 6" id="KW-0472">Membrane</keyword>
<feature type="transmembrane region" description="Helical" evidence="6">
    <location>
        <begin position="156"/>
        <end position="178"/>
    </location>
</feature>
<accession>T1DGN3</accession>
<feature type="region of interest" description="Disordered" evidence="5">
    <location>
        <begin position="253"/>
        <end position="287"/>
    </location>
</feature>
<feature type="domain" description="ABC-2 type transporter transmembrane" evidence="7">
    <location>
        <begin position="23"/>
        <end position="207"/>
    </location>
</feature>
<dbReference type="AlphaFoldDB" id="T1DGN3"/>
<evidence type="ECO:0000256" key="2">
    <source>
        <dbReference type="ARBA" id="ARBA00022692"/>
    </source>
</evidence>
<dbReference type="InterPro" id="IPR013525">
    <property type="entry name" value="ABC2_TM"/>
</dbReference>
<dbReference type="GO" id="GO:0140359">
    <property type="term" value="F:ABC-type transporter activity"/>
    <property type="evidence" value="ECO:0007669"/>
    <property type="project" value="InterPro"/>
</dbReference>
<dbReference type="GO" id="GO:0005886">
    <property type="term" value="C:plasma membrane"/>
    <property type="evidence" value="ECO:0007669"/>
    <property type="project" value="TreeGrafter"/>
</dbReference>
<dbReference type="PANTHER" id="PTHR43332:SF2">
    <property type="entry name" value="INNER MEMBRANE TRANSPORT PERMEASE YADH"/>
    <property type="match status" value="1"/>
</dbReference>
<dbReference type="Pfam" id="PF01061">
    <property type="entry name" value="ABC2_membrane"/>
    <property type="match status" value="1"/>
</dbReference>
<organism evidence="8">
    <name type="scientific">mine drainage metagenome</name>
    <dbReference type="NCBI Taxonomy" id="410659"/>
    <lineage>
        <taxon>unclassified sequences</taxon>
        <taxon>metagenomes</taxon>
        <taxon>ecological metagenomes</taxon>
    </lineage>
</organism>
<dbReference type="PANTHER" id="PTHR43332">
    <property type="entry name" value="INNER MEMBRANE TRANSPORT PERMEASE YADH-RELATED"/>
    <property type="match status" value="1"/>
</dbReference>
<proteinExistence type="predicted"/>